<evidence type="ECO:0000256" key="3">
    <source>
        <dbReference type="ARBA" id="ARBA00022840"/>
    </source>
</evidence>
<dbReference type="Pfam" id="PF02626">
    <property type="entry name" value="CT_A_B"/>
    <property type="match status" value="1"/>
</dbReference>
<sequence>MLKGGLLSTLQDGGRTGCQQYGVPVSGVMDDYAYRMGNILVGNGREEAVIEVTMMGFAAEFLQEAVIALTGGDLTPTINGRPVEMWKSLAVSPGDKLAFQRVKSGCRSYVAVAGGFDVSKVMGSRSTYLRGGFGGFQGRALRKGDLMKIGIPEGAQDKCKDRSLGEQGMIYPREIRIRVVPGPQEEAFTEDGIKNFYMESYKVTMDSDRMGLRLEGREISHQGPAEIISDGIAMGAIQIPGHGMPIIMMADRQTAGGYPKIGNVITADLSKLAQAKPGDTLYFKKVSVKEAQKIFWQREEQFKGMQYALDHGAEKFCNRKEESLKPGQKEFRIRVNEREYTVLVEEKRKL</sequence>
<dbReference type="PANTHER" id="PTHR43309">
    <property type="entry name" value="5-OXOPROLINASE SUBUNIT C"/>
    <property type="match status" value="1"/>
</dbReference>
<keyword evidence="2" id="KW-0378">Hydrolase</keyword>
<evidence type="ECO:0000313" key="5">
    <source>
        <dbReference type="EMBL" id="NBG87900.1"/>
    </source>
</evidence>
<dbReference type="AlphaFoldDB" id="A0AA44BE77"/>
<dbReference type="InterPro" id="IPR029000">
    <property type="entry name" value="Cyclophilin-like_dom_sf"/>
</dbReference>
<dbReference type="InterPro" id="IPR052708">
    <property type="entry name" value="PxpC"/>
</dbReference>
<name>A0AA44BE77_9CLOT</name>
<evidence type="ECO:0000256" key="1">
    <source>
        <dbReference type="ARBA" id="ARBA00022741"/>
    </source>
</evidence>
<proteinExistence type="predicted"/>
<gene>
    <name evidence="5" type="ORF">ISALK_05240</name>
</gene>
<dbReference type="SUPFAM" id="SSF50891">
    <property type="entry name" value="Cyclophilin-like"/>
    <property type="match status" value="1"/>
</dbReference>
<evidence type="ECO:0000256" key="2">
    <source>
        <dbReference type="ARBA" id="ARBA00022801"/>
    </source>
</evidence>
<dbReference type="Proteomes" id="UP000449710">
    <property type="component" value="Unassembled WGS sequence"/>
</dbReference>
<dbReference type="PANTHER" id="PTHR43309:SF5">
    <property type="entry name" value="5-OXOPROLINASE SUBUNIT C"/>
    <property type="match status" value="1"/>
</dbReference>
<dbReference type="GO" id="GO:0016787">
    <property type="term" value="F:hydrolase activity"/>
    <property type="evidence" value="ECO:0007669"/>
    <property type="project" value="UniProtKB-KW"/>
</dbReference>
<dbReference type="EMBL" id="SUMG01000004">
    <property type="protein sequence ID" value="NBG87900.1"/>
    <property type="molecule type" value="Genomic_DNA"/>
</dbReference>
<feature type="domain" description="Carboxyltransferase" evidence="4">
    <location>
        <begin position="20"/>
        <end position="301"/>
    </location>
</feature>
<evidence type="ECO:0000259" key="4">
    <source>
        <dbReference type="SMART" id="SM00797"/>
    </source>
</evidence>
<dbReference type="SMART" id="SM00797">
    <property type="entry name" value="AHS2"/>
    <property type="match status" value="1"/>
</dbReference>
<keyword evidence="3" id="KW-0067">ATP-binding</keyword>
<accession>A0AA44BE77</accession>
<evidence type="ECO:0000313" key="6">
    <source>
        <dbReference type="Proteomes" id="UP000449710"/>
    </source>
</evidence>
<dbReference type="GO" id="GO:0005524">
    <property type="term" value="F:ATP binding"/>
    <property type="evidence" value="ECO:0007669"/>
    <property type="project" value="UniProtKB-KW"/>
</dbReference>
<keyword evidence="1" id="KW-0547">Nucleotide-binding</keyword>
<keyword evidence="6" id="KW-1185">Reference proteome</keyword>
<dbReference type="NCBIfam" id="TIGR00724">
    <property type="entry name" value="urea_amlyse_rel"/>
    <property type="match status" value="1"/>
</dbReference>
<protein>
    <submittedName>
        <fullName evidence="5">Biotin-dependent carboxyltransferase family protein</fullName>
    </submittedName>
</protein>
<reference evidence="5 6" key="1">
    <citation type="submission" date="2019-04" db="EMBL/GenBank/DDBJ databases">
        <title>Isachenkonia alkalipeptolytica gen. nov. sp. nov. a new anaerobic, alkiliphilic organothrophic bacterium capable to reduce synthesized ferrihydrite isolated from a soda lake.</title>
        <authorList>
            <person name="Toshchakov S.V."/>
            <person name="Zavarzina D.G."/>
            <person name="Zhilina T.N."/>
            <person name="Kostrikina N.A."/>
            <person name="Kublanov I.V."/>
        </authorList>
    </citation>
    <scope>NUCLEOTIDE SEQUENCE [LARGE SCALE GENOMIC DNA]</scope>
    <source>
        <strain evidence="5 6">Z-1701</strain>
    </source>
</reference>
<comment type="caution">
    <text evidence="5">The sequence shown here is derived from an EMBL/GenBank/DDBJ whole genome shotgun (WGS) entry which is preliminary data.</text>
</comment>
<organism evidence="5 6">
    <name type="scientific">Isachenkonia alkalipeptolytica</name>
    <dbReference type="NCBI Taxonomy" id="2565777"/>
    <lineage>
        <taxon>Bacteria</taxon>
        <taxon>Bacillati</taxon>
        <taxon>Bacillota</taxon>
        <taxon>Clostridia</taxon>
        <taxon>Eubacteriales</taxon>
        <taxon>Clostridiaceae</taxon>
        <taxon>Isachenkonia</taxon>
    </lineage>
</organism>
<dbReference type="Gene3D" id="2.40.100.10">
    <property type="entry name" value="Cyclophilin-like"/>
    <property type="match status" value="1"/>
</dbReference>
<dbReference type="InterPro" id="IPR003778">
    <property type="entry name" value="CT_A_B"/>
</dbReference>